<evidence type="ECO:0000313" key="1">
    <source>
        <dbReference type="EMBL" id="EPS25158.1"/>
    </source>
</evidence>
<accession>S8AHE7</accession>
<gene>
    <name evidence="1" type="ORF">PDE_00089</name>
</gene>
<organism evidence="1 2">
    <name type="scientific">Penicillium oxalicum (strain 114-2 / CGMCC 5302)</name>
    <name type="common">Penicillium decumbens</name>
    <dbReference type="NCBI Taxonomy" id="933388"/>
    <lineage>
        <taxon>Eukaryota</taxon>
        <taxon>Fungi</taxon>
        <taxon>Dikarya</taxon>
        <taxon>Ascomycota</taxon>
        <taxon>Pezizomycotina</taxon>
        <taxon>Eurotiomycetes</taxon>
        <taxon>Eurotiomycetidae</taxon>
        <taxon>Eurotiales</taxon>
        <taxon>Aspergillaceae</taxon>
        <taxon>Penicillium</taxon>
    </lineage>
</organism>
<reference evidence="1 2" key="1">
    <citation type="journal article" date="2013" name="PLoS ONE">
        <title>Genomic and secretomic analyses reveal unique features of the lignocellulolytic enzyme system of Penicillium decumbens.</title>
        <authorList>
            <person name="Liu G."/>
            <person name="Zhang L."/>
            <person name="Wei X."/>
            <person name="Zou G."/>
            <person name="Qin Y."/>
            <person name="Ma L."/>
            <person name="Li J."/>
            <person name="Zheng H."/>
            <person name="Wang S."/>
            <person name="Wang C."/>
            <person name="Xun L."/>
            <person name="Zhao G.-P."/>
            <person name="Zhou Z."/>
            <person name="Qu Y."/>
        </authorList>
    </citation>
    <scope>NUCLEOTIDE SEQUENCE [LARGE SCALE GENOMIC DNA]</scope>
    <source>
        <strain evidence="2">114-2 / CGMCC 5302</strain>
    </source>
</reference>
<proteinExistence type="predicted"/>
<protein>
    <submittedName>
        <fullName evidence="1">Uncharacterized protein</fullName>
    </submittedName>
</protein>
<evidence type="ECO:0000313" key="2">
    <source>
        <dbReference type="Proteomes" id="UP000019376"/>
    </source>
</evidence>
<sequence>MKEEKSIQSAQTQAHQAHTKGLFSISFGDKGCAKRHSGIPELCLGFDRADSIVQGGMSVSRLFDEDFND</sequence>
<dbReference type="AlphaFoldDB" id="S8AHE7"/>
<dbReference type="EMBL" id="KB644408">
    <property type="protein sequence ID" value="EPS25158.1"/>
    <property type="molecule type" value="Genomic_DNA"/>
</dbReference>
<keyword evidence="2" id="KW-1185">Reference proteome</keyword>
<dbReference type="HOGENOM" id="CLU_2776731_0_0_1"/>
<name>S8AHE7_PENO1</name>
<dbReference type="Proteomes" id="UP000019376">
    <property type="component" value="Unassembled WGS sequence"/>
</dbReference>